<proteinExistence type="predicted"/>
<sequence>MSPSDQQLEHLYQQATERTLTGWQQQPDIGNLLSAPRYAQDKFALTAGITPVINAEIQSLLATLHQLAAEDPLADVMPPGAVHFTFLAITPPHYDTTDAQDDFSQLTQAFQAITPLRVRLEKLRLVALPGQLLLAGIPDAYSLAMRATFTQQLLASPWQNALHQRYPHTPLPPPFWHSTLLRYEAEQLPLHFRAFFMQHQHRFYGAVDAPLKLVMSNYNWSKARVIAASP</sequence>
<organism evidence="1 2">
    <name type="scientific">Duffyella gerundensis</name>
    <dbReference type="NCBI Taxonomy" id="1619313"/>
    <lineage>
        <taxon>Bacteria</taxon>
        <taxon>Pseudomonadati</taxon>
        <taxon>Pseudomonadota</taxon>
        <taxon>Gammaproteobacteria</taxon>
        <taxon>Enterobacterales</taxon>
        <taxon>Erwiniaceae</taxon>
        <taxon>Duffyella</taxon>
    </lineage>
</organism>
<keyword evidence="2" id="KW-1185">Reference proteome</keyword>
<dbReference type="RefSeq" id="WP_067432612.1">
    <property type="nucleotide sequence ID" value="NZ_LN907827.1"/>
</dbReference>
<dbReference type="KEGG" id="ege:EM595_2570"/>
<dbReference type="Proteomes" id="UP000059419">
    <property type="component" value="Chromosome 1"/>
</dbReference>
<evidence type="ECO:0000313" key="2">
    <source>
        <dbReference type="Proteomes" id="UP000059419"/>
    </source>
</evidence>
<dbReference type="PATRIC" id="fig|1619313.3.peg.2671"/>
<gene>
    <name evidence="1" type="ORF">EM595_2570</name>
</gene>
<reference evidence="2" key="1">
    <citation type="submission" date="2015-11" db="EMBL/GenBank/DDBJ databases">
        <authorList>
            <person name="Blom J."/>
        </authorList>
    </citation>
    <scope>NUCLEOTIDE SEQUENCE [LARGE SCALE GENOMIC DNA]</scope>
</reference>
<protein>
    <submittedName>
        <fullName evidence="1">Uncharacterized protein</fullName>
    </submittedName>
</protein>
<accession>A0A0U5GP27</accession>
<evidence type="ECO:0000313" key="1">
    <source>
        <dbReference type="EMBL" id="CUU24801.1"/>
    </source>
</evidence>
<dbReference type="EMBL" id="LN907827">
    <property type="protein sequence ID" value="CUU24801.1"/>
    <property type="molecule type" value="Genomic_DNA"/>
</dbReference>
<dbReference type="AlphaFoldDB" id="A0A0U5GP27"/>
<name>A0A0U5GP27_9GAMM</name>
<dbReference type="OrthoDB" id="6504253at2"/>